<keyword evidence="2" id="KW-0378">Hydrolase</keyword>
<evidence type="ECO:0000256" key="3">
    <source>
        <dbReference type="SAM" id="SignalP"/>
    </source>
</evidence>
<name>A0A0P1EX16_9RHOB</name>
<dbReference type="PANTHER" id="PTHR43037:SF5">
    <property type="entry name" value="FERULOYL ESTERASE"/>
    <property type="match status" value="1"/>
</dbReference>
<reference evidence="4 5" key="1">
    <citation type="submission" date="2015-09" db="EMBL/GenBank/DDBJ databases">
        <authorList>
            <consortium name="Swine Surveillance"/>
        </authorList>
    </citation>
    <scope>NUCLEOTIDE SEQUENCE [LARGE SCALE GENOMIC DNA]</scope>
    <source>
        <strain evidence="4 5">CECT 5294</strain>
    </source>
</reference>
<gene>
    <name evidence="4" type="ORF">THS5294_00385</name>
</gene>
<evidence type="ECO:0000313" key="5">
    <source>
        <dbReference type="Proteomes" id="UP000051298"/>
    </source>
</evidence>
<evidence type="ECO:0000313" key="4">
    <source>
        <dbReference type="EMBL" id="CUH59103.1"/>
    </source>
</evidence>
<dbReference type="InterPro" id="IPR029058">
    <property type="entry name" value="AB_hydrolase_fold"/>
</dbReference>
<dbReference type="EMBL" id="CYRX01000008">
    <property type="protein sequence ID" value="CUH59103.1"/>
    <property type="molecule type" value="Genomic_DNA"/>
</dbReference>
<dbReference type="RefSeq" id="WP_072936717.1">
    <property type="nucleotide sequence ID" value="NZ_CYRX01000008.1"/>
</dbReference>
<dbReference type="GO" id="GO:0016787">
    <property type="term" value="F:hydrolase activity"/>
    <property type="evidence" value="ECO:0007669"/>
    <property type="project" value="UniProtKB-KW"/>
</dbReference>
<dbReference type="Proteomes" id="UP000051298">
    <property type="component" value="Unassembled WGS sequence"/>
</dbReference>
<accession>A0A0P1EX16</accession>
<protein>
    <submittedName>
        <fullName evidence="4">Esterase, PHB depolymerase family</fullName>
    </submittedName>
</protein>
<dbReference type="SUPFAM" id="SSF53474">
    <property type="entry name" value="alpha/beta-Hydrolases"/>
    <property type="match status" value="1"/>
</dbReference>
<organism evidence="4 5">
    <name type="scientific">Thalassobacter stenotrophicus</name>
    <dbReference type="NCBI Taxonomy" id="266809"/>
    <lineage>
        <taxon>Bacteria</taxon>
        <taxon>Pseudomonadati</taxon>
        <taxon>Pseudomonadota</taxon>
        <taxon>Alphaproteobacteria</taxon>
        <taxon>Rhodobacterales</taxon>
        <taxon>Roseobacteraceae</taxon>
        <taxon>Thalassobacter</taxon>
    </lineage>
</organism>
<dbReference type="AlphaFoldDB" id="A0A0P1EX16"/>
<feature type="chain" id="PRO_5006062006" evidence="3">
    <location>
        <begin position="22"/>
        <end position="287"/>
    </location>
</feature>
<dbReference type="Gene3D" id="3.40.50.1820">
    <property type="entry name" value="alpha/beta hydrolase"/>
    <property type="match status" value="1"/>
</dbReference>
<proteinExistence type="predicted"/>
<dbReference type="InterPro" id="IPR050955">
    <property type="entry name" value="Plant_Biomass_Hydrol_Est"/>
</dbReference>
<evidence type="ECO:0000256" key="1">
    <source>
        <dbReference type="ARBA" id="ARBA00022729"/>
    </source>
</evidence>
<evidence type="ECO:0000256" key="2">
    <source>
        <dbReference type="ARBA" id="ARBA00022801"/>
    </source>
</evidence>
<keyword evidence="1 3" id="KW-0732">Signal</keyword>
<dbReference type="PANTHER" id="PTHR43037">
    <property type="entry name" value="UNNAMED PRODUCT-RELATED"/>
    <property type="match status" value="1"/>
</dbReference>
<feature type="signal peptide" evidence="3">
    <location>
        <begin position="1"/>
        <end position="21"/>
    </location>
</feature>
<sequence length="287" mass="30526">MLLRLIAPLAFLAATATAALADCGRSDPPCEVDQGTYRIALPDGPAPNGGYPHVMFLHGAGGTSRGVLGMAQMVQPLLERGYAVIAPQALSWRGGEGGIWSFLPETTRPRARDEAAFFASILSDAQVRHGLSKDKGMLAGFSAGGFMVSYLACETPSAFFAYAPVAGGFWRPHPTECAGPVRLLHTHGWTDRTVPLEGRPLGDRFLQGDIFDGMALWRGANSCTSPAPSGVSQSGAFLRRKWDCAPGFALELALYPGGHRVPEGWADMALDWMEGLAEADQATIPPE</sequence>